<dbReference type="Proteomes" id="UP000198226">
    <property type="component" value="Chromosome I"/>
</dbReference>
<reference evidence="2" key="1">
    <citation type="submission" date="2016-06" db="EMBL/GenBank/DDBJ databases">
        <authorList>
            <person name="Varghese N."/>
            <person name="Submissions Spin"/>
        </authorList>
    </citation>
    <scope>NUCLEOTIDE SEQUENCE [LARGE SCALE GENOMIC DNA]</scope>
    <source>
        <strain evidence="2">DSM 44983</strain>
    </source>
</reference>
<dbReference type="AlphaFoldDB" id="A0A109IGC8"/>
<proteinExistence type="predicted"/>
<keyword evidence="2" id="KW-1185">Reference proteome</keyword>
<gene>
    <name evidence="1" type="ORF">GA0070623_4883</name>
</gene>
<organism evidence="1 2">
    <name type="scientific">Micromonospora rifamycinica</name>
    <dbReference type="NCBI Taxonomy" id="291594"/>
    <lineage>
        <taxon>Bacteria</taxon>
        <taxon>Bacillati</taxon>
        <taxon>Actinomycetota</taxon>
        <taxon>Actinomycetes</taxon>
        <taxon>Micromonosporales</taxon>
        <taxon>Micromonosporaceae</taxon>
        <taxon>Micromonospora</taxon>
    </lineage>
</organism>
<protein>
    <recommendedName>
        <fullName evidence="3">DNA methylase</fullName>
    </recommendedName>
</protein>
<evidence type="ECO:0008006" key="3">
    <source>
        <dbReference type="Google" id="ProtNLM"/>
    </source>
</evidence>
<evidence type="ECO:0000313" key="1">
    <source>
        <dbReference type="EMBL" id="SCG80065.1"/>
    </source>
</evidence>
<sequence length="154" mass="17188">MVRMNADLAMGDTLLKKTGTANLFTVFGEPDIATDSTRDGLVVDIRGVDVYNPTTGELRGDGGTDDIAMWMLDTAYDEEEFFVRHIYFAGSEGKPDALDPYTRLRKALRNDIDESAWASLYSTRSRPFPRPDSGKIAVKVINHYGDEVLKVYDV</sequence>
<evidence type="ECO:0000313" key="2">
    <source>
        <dbReference type="Proteomes" id="UP000198226"/>
    </source>
</evidence>
<dbReference type="EMBL" id="LT607752">
    <property type="protein sequence ID" value="SCG80065.1"/>
    <property type="molecule type" value="Genomic_DNA"/>
</dbReference>
<accession>A0A109IGC8</accession>
<name>A0A109IGC8_9ACTN</name>